<keyword evidence="7" id="KW-0479">Metal-binding</keyword>
<dbReference type="AlphaFoldDB" id="A0A3M9YA43"/>
<keyword evidence="9" id="KW-0326">Glycosidase</keyword>
<dbReference type="PANTHER" id="PTHR11742">
    <property type="entry name" value="MANNOSYL-OLIGOSACCHARIDE ALPHA-1,2-MANNOSIDASE-RELATED"/>
    <property type="match status" value="1"/>
</dbReference>
<dbReference type="Pfam" id="PF01532">
    <property type="entry name" value="Glyco_hydro_47"/>
    <property type="match status" value="1"/>
</dbReference>
<dbReference type="InterPro" id="IPR050749">
    <property type="entry name" value="Glycosyl_Hydrolase_47"/>
</dbReference>
<organism evidence="10 11">
    <name type="scientific">Verticillium nonalfalfae</name>
    <dbReference type="NCBI Taxonomy" id="1051616"/>
    <lineage>
        <taxon>Eukaryota</taxon>
        <taxon>Fungi</taxon>
        <taxon>Dikarya</taxon>
        <taxon>Ascomycota</taxon>
        <taxon>Pezizomycotina</taxon>
        <taxon>Sordariomycetes</taxon>
        <taxon>Hypocreomycetidae</taxon>
        <taxon>Glomerellales</taxon>
        <taxon>Plectosphaerellaceae</taxon>
        <taxon>Verticillium</taxon>
    </lineage>
</organism>
<dbReference type="PRINTS" id="PR00747">
    <property type="entry name" value="GLYHDRLASE47"/>
</dbReference>
<dbReference type="SUPFAM" id="SSF48225">
    <property type="entry name" value="Seven-hairpin glycosidases"/>
    <property type="match status" value="1"/>
</dbReference>
<keyword evidence="7" id="KW-0106">Calcium</keyword>
<dbReference type="EC" id="3.2.1.-" evidence="9"/>
<feature type="binding site" evidence="7">
    <location>
        <position position="589"/>
    </location>
    <ligand>
        <name>Ca(2+)</name>
        <dbReference type="ChEBI" id="CHEBI:29108"/>
    </ligand>
</feature>
<sequence length="598" mass="65895">MLAPSRSTRQARHVVLTVTVFVLLYLFLLRSPSVENEAAFLRHHMNADPPEHTLVKSSFDWSSVQFAHVPPPLDPPAPPLATRRSANMPRIQHVFTDDDDETHAAARLRESRRRKVRDVFARDWQSYRAHAWLQDDLNPVSGTGKDQFSGWAATLVDALDTLWIMGLRVEFDEAVDAVGRIDFGASTHGRVNMFETTIRYLGGLLAAHDLSGRPVLLAKAVELGDLLLAGFNTPDGLPVDFLAFARAKTGEGLAVEPWVVAASPGTLSLEMTRLSQVTGDARYHEAVTRVMRLFEAQQRKTRLPGLWPMWVSMAHKDVSARDEFTLGGNGDSLFEYLPKMHALLGADEAMYAGMTRRFVQAADDALFFRPMVPDQADILIAAAARVSPDGAVTRGTESEHLACFLGGTFALAGRLLRMPAAVETGVRLARGCAYAYGAFASGIMPERFDMVPCPTRAACAWDEALWADAARRDAGTPTAWKGELPRGFTTAKDPRYILRPEAIESVFVSYRVTGDAALQDTAWAMFEAVANGPAAAFGHGSVKDVTVPQGELVREDYMESFWLAETLKYFYLVFSPPNVISLDEFVLNTEAHPLRMPS</sequence>
<name>A0A3M9YA43_9PEZI</name>
<evidence type="ECO:0000256" key="9">
    <source>
        <dbReference type="RuleBase" id="RU361193"/>
    </source>
</evidence>
<dbReference type="FunFam" id="1.50.10.10:FF:000037">
    <property type="entry name" value="alpha-1,2-Mannosidase"/>
    <property type="match status" value="1"/>
</dbReference>
<dbReference type="PANTHER" id="PTHR11742:SF29">
    <property type="entry name" value="ALPHA-1,2-MANNOSIDASE"/>
    <property type="match status" value="1"/>
</dbReference>
<dbReference type="GO" id="GO:0005783">
    <property type="term" value="C:endoplasmic reticulum"/>
    <property type="evidence" value="ECO:0007669"/>
    <property type="project" value="TreeGrafter"/>
</dbReference>
<comment type="pathway">
    <text evidence="2">Protein modification; protein glycosylation.</text>
</comment>
<dbReference type="RefSeq" id="XP_028494556.1">
    <property type="nucleotide sequence ID" value="XM_028641346.1"/>
</dbReference>
<dbReference type="GO" id="GO:0004571">
    <property type="term" value="F:mannosyl-oligosaccharide 1,2-alpha-mannosidase activity"/>
    <property type="evidence" value="ECO:0007669"/>
    <property type="project" value="InterPro"/>
</dbReference>
<dbReference type="InterPro" id="IPR012341">
    <property type="entry name" value="6hp_glycosidase-like_sf"/>
</dbReference>
<evidence type="ECO:0000256" key="2">
    <source>
        <dbReference type="ARBA" id="ARBA00004922"/>
    </source>
</evidence>
<feature type="active site" description="Proton donor" evidence="6">
    <location>
        <position position="195"/>
    </location>
</feature>
<feature type="disulfide bond" evidence="8">
    <location>
        <begin position="403"/>
        <end position="432"/>
    </location>
</feature>
<protein>
    <recommendedName>
        <fullName evidence="9">alpha-1,2-Mannosidase</fullName>
        <ecNumber evidence="9">3.2.1.-</ecNumber>
    </recommendedName>
</protein>
<reference evidence="10 11" key="1">
    <citation type="submission" date="2018-10" db="EMBL/GenBank/DDBJ databases">
        <title>Genome sequence of Verticillium nonalfalfae VnAa140.</title>
        <authorList>
            <person name="Stajich J.E."/>
            <person name="Kasson M.T."/>
        </authorList>
    </citation>
    <scope>NUCLEOTIDE SEQUENCE [LARGE SCALE GENOMIC DNA]</scope>
    <source>
        <strain evidence="10 11">VnAa140</strain>
    </source>
</reference>
<evidence type="ECO:0000256" key="8">
    <source>
        <dbReference type="PIRSR" id="PIRSR601382-3"/>
    </source>
</evidence>
<dbReference type="GeneID" id="39610922"/>
<dbReference type="UniPathway" id="UPA00378"/>
<dbReference type="GO" id="GO:0016020">
    <property type="term" value="C:membrane"/>
    <property type="evidence" value="ECO:0007669"/>
    <property type="project" value="InterPro"/>
</dbReference>
<keyword evidence="11" id="KW-1185">Reference proteome</keyword>
<dbReference type="STRING" id="1051616.A0A3M9YA43"/>
<feature type="active site" description="Proton donor" evidence="6">
    <location>
        <position position="446"/>
    </location>
</feature>
<feature type="active site" evidence="6">
    <location>
        <position position="501"/>
    </location>
</feature>
<evidence type="ECO:0000256" key="7">
    <source>
        <dbReference type="PIRSR" id="PIRSR601382-2"/>
    </source>
</evidence>
<dbReference type="InterPro" id="IPR001382">
    <property type="entry name" value="Glyco_hydro_47"/>
</dbReference>
<evidence type="ECO:0000256" key="6">
    <source>
        <dbReference type="PIRSR" id="PIRSR601382-1"/>
    </source>
</evidence>
<evidence type="ECO:0000256" key="3">
    <source>
        <dbReference type="ARBA" id="ARBA00007658"/>
    </source>
</evidence>
<comment type="cofactor">
    <cofactor evidence="1 7">
        <name>Ca(2+)</name>
        <dbReference type="ChEBI" id="CHEBI:29108"/>
    </cofactor>
</comment>
<dbReference type="Proteomes" id="UP000267145">
    <property type="component" value="Unassembled WGS sequence"/>
</dbReference>
<comment type="caution">
    <text evidence="10">The sequence shown here is derived from an EMBL/GenBank/DDBJ whole genome shotgun (WGS) entry which is preliminary data.</text>
</comment>
<dbReference type="EMBL" id="RBVV01000057">
    <property type="protein sequence ID" value="RNJ56398.1"/>
    <property type="molecule type" value="Genomic_DNA"/>
</dbReference>
<dbReference type="InterPro" id="IPR036026">
    <property type="entry name" value="Seven-hairpin_glycosidases"/>
</dbReference>
<dbReference type="GO" id="GO:0005975">
    <property type="term" value="P:carbohydrate metabolic process"/>
    <property type="evidence" value="ECO:0007669"/>
    <property type="project" value="InterPro"/>
</dbReference>
<comment type="similarity">
    <text evidence="3 9">Belongs to the glycosyl hydrolase 47 family.</text>
</comment>
<accession>A0A3M9YA43</accession>
<evidence type="ECO:0000313" key="10">
    <source>
        <dbReference type="EMBL" id="RNJ56398.1"/>
    </source>
</evidence>
<dbReference type="GO" id="GO:0036503">
    <property type="term" value="P:ERAD pathway"/>
    <property type="evidence" value="ECO:0007669"/>
    <property type="project" value="UniProtKB-ARBA"/>
</dbReference>
<proteinExistence type="inferred from homology"/>
<evidence type="ECO:0000256" key="1">
    <source>
        <dbReference type="ARBA" id="ARBA00001913"/>
    </source>
</evidence>
<keyword evidence="5 8" id="KW-1015">Disulfide bond</keyword>
<dbReference type="GO" id="GO:0005509">
    <property type="term" value="F:calcium ion binding"/>
    <property type="evidence" value="ECO:0007669"/>
    <property type="project" value="InterPro"/>
</dbReference>
<evidence type="ECO:0000256" key="4">
    <source>
        <dbReference type="ARBA" id="ARBA00022801"/>
    </source>
</evidence>
<evidence type="ECO:0000256" key="5">
    <source>
        <dbReference type="ARBA" id="ARBA00023157"/>
    </source>
</evidence>
<keyword evidence="4 9" id="KW-0378">Hydrolase</keyword>
<evidence type="ECO:0000313" key="11">
    <source>
        <dbReference type="Proteomes" id="UP000267145"/>
    </source>
</evidence>
<dbReference type="Gene3D" id="1.50.10.10">
    <property type="match status" value="1"/>
</dbReference>
<gene>
    <name evidence="10" type="ORF">D7B24_007233</name>
</gene>
<feature type="active site" evidence="6">
    <location>
        <position position="331"/>
    </location>
</feature>